<reference evidence="4" key="1">
    <citation type="submission" date="2016-06" db="UniProtKB">
        <authorList>
            <consortium name="WormBaseParasite"/>
        </authorList>
    </citation>
    <scope>IDENTIFICATION</scope>
</reference>
<evidence type="ECO:0000313" key="2">
    <source>
        <dbReference type="EMBL" id="VDM44397.1"/>
    </source>
</evidence>
<keyword evidence="3" id="KW-1185">Reference proteome</keyword>
<feature type="region of interest" description="Disordered" evidence="1">
    <location>
        <begin position="1"/>
        <end position="88"/>
    </location>
</feature>
<organism evidence="3 4">
    <name type="scientific">Toxocara canis</name>
    <name type="common">Canine roundworm</name>
    <dbReference type="NCBI Taxonomy" id="6265"/>
    <lineage>
        <taxon>Eukaryota</taxon>
        <taxon>Metazoa</taxon>
        <taxon>Ecdysozoa</taxon>
        <taxon>Nematoda</taxon>
        <taxon>Chromadorea</taxon>
        <taxon>Rhabditida</taxon>
        <taxon>Spirurina</taxon>
        <taxon>Ascaridomorpha</taxon>
        <taxon>Ascaridoidea</taxon>
        <taxon>Toxocaridae</taxon>
        <taxon>Toxocara</taxon>
    </lineage>
</organism>
<evidence type="ECO:0000313" key="3">
    <source>
        <dbReference type="Proteomes" id="UP000050794"/>
    </source>
</evidence>
<proteinExistence type="predicted"/>
<dbReference type="EMBL" id="UYWY01021553">
    <property type="protein sequence ID" value="VDM44397.1"/>
    <property type="molecule type" value="Genomic_DNA"/>
</dbReference>
<protein>
    <submittedName>
        <fullName evidence="4">VPS9 domain-containing protein</fullName>
    </submittedName>
</protein>
<sequence>MPVLTSLGVMPSAGRWGPKVRPTPQTPSSHRGKGLSSFSSDSSNCRLPNTSTGGSGTTASAPPIMQPQPSLPFAVNAPPSSHHSPNPISHRISEYAHLADCVEVQQHVGRSCPQVSQSAKEDDSVSVAGTVFNEPWDSNVWENLLDLAHYGAEKPTTLKRQHIDLTMASCLDKALAQAFVIVGGRGFRTSEKLSSSLSAARDALMGKEDTEEPIVEEEYDEEIACSLGTSSEGDDDRQHKSTASDDSAEYGTTLRKRNDHCHDATTATQLRGRREVAVVDRLDGDFVENVGGVNTNDVCGKSSVSDSRKEVSNSLLNISNTGTLADGTTTVCSRKTLNSHSLPRTHQRYYANENALFESLDDIPSSIRAISPVISPPRLKSSLCLDPGTKIQEYVERLSAEENTVFGATLRRFVECTIEGEENDPQVVIRNVRQFLNGIKNYLVKHGEGELHELIETERARLNANEFLNIDAILEAVLHKIVLCKFVVHEPDRFWSSEFFLFTLKK</sequence>
<evidence type="ECO:0000313" key="4">
    <source>
        <dbReference type="WBParaSite" id="TCNE_0001307601-mRNA-1"/>
    </source>
</evidence>
<dbReference type="Proteomes" id="UP000050794">
    <property type="component" value="Unassembled WGS sequence"/>
</dbReference>
<dbReference type="AlphaFoldDB" id="A0A183UX56"/>
<name>A0A183UX56_TOXCA</name>
<dbReference type="WBParaSite" id="TCNE_0001307601-mRNA-1">
    <property type="protein sequence ID" value="TCNE_0001307601-mRNA-1"/>
    <property type="gene ID" value="TCNE_0001307601"/>
</dbReference>
<evidence type="ECO:0000256" key="1">
    <source>
        <dbReference type="SAM" id="MobiDB-lite"/>
    </source>
</evidence>
<dbReference type="Pfam" id="PF23268">
    <property type="entry name" value="RIN1"/>
    <property type="match status" value="1"/>
</dbReference>
<feature type="region of interest" description="Disordered" evidence="1">
    <location>
        <begin position="227"/>
        <end position="260"/>
    </location>
</feature>
<gene>
    <name evidence="2" type="ORF">TCNE_LOCUS13076</name>
</gene>
<feature type="compositionally biased region" description="Low complexity" evidence="1">
    <location>
        <begin position="78"/>
        <end position="88"/>
    </location>
</feature>
<accession>A0A183UX56</accession>
<reference evidence="2 3" key="2">
    <citation type="submission" date="2018-11" db="EMBL/GenBank/DDBJ databases">
        <authorList>
            <consortium name="Pathogen Informatics"/>
        </authorList>
    </citation>
    <scope>NUCLEOTIDE SEQUENCE [LARGE SCALE GENOMIC DNA]</scope>
</reference>